<feature type="domain" description="Histidine kinase" evidence="12">
    <location>
        <begin position="224"/>
        <end position="458"/>
    </location>
</feature>
<dbReference type="Gene3D" id="1.10.287.130">
    <property type="match status" value="1"/>
</dbReference>
<evidence type="ECO:0000256" key="2">
    <source>
        <dbReference type="ARBA" id="ARBA00004651"/>
    </source>
</evidence>
<feature type="transmembrane region" description="Helical" evidence="11">
    <location>
        <begin position="30"/>
        <end position="51"/>
    </location>
</feature>
<evidence type="ECO:0000256" key="11">
    <source>
        <dbReference type="SAM" id="Phobius"/>
    </source>
</evidence>
<dbReference type="EC" id="2.7.13.3" evidence="3"/>
<evidence type="ECO:0000256" key="8">
    <source>
        <dbReference type="ARBA" id="ARBA00022777"/>
    </source>
</evidence>
<evidence type="ECO:0000256" key="10">
    <source>
        <dbReference type="SAM" id="MobiDB-lite"/>
    </source>
</evidence>
<dbReference type="AlphaFoldDB" id="A0A4R6WZ76"/>
<dbReference type="Gene3D" id="3.30.565.10">
    <property type="entry name" value="Histidine kinase-like ATPase, C-terminal domain"/>
    <property type="match status" value="1"/>
</dbReference>
<dbReference type="PANTHER" id="PTHR44936">
    <property type="entry name" value="SENSOR PROTEIN CREC"/>
    <property type="match status" value="1"/>
</dbReference>
<dbReference type="SUPFAM" id="SSF47384">
    <property type="entry name" value="Homodimeric domain of signal transducing histidine kinase"/>
    <property type="match status" value="1"/>
</dbReference>
<dbReference type="InterPro" id="IPR004358">
    <property type="entry name" value="Sig_transdc_His_kin-like_C"/>
</dbReference>
<keyword evidence="5" id="KW-0597">Phosphoprotein</keyword>
<evidence type="ECO:0000256" key="1">
    <source>
        <dbReference type="ARBA" id="ARBA00000085"/>
    </source>
</evidence>
<gene>
    <name evidence="13" type="ORF">A8950_1402</name>
</gene>
<keyword evidence="14" id="KW-1185">Reference proteome</keyword>
<comment type="caution">
    <text evidence="13">The sequence shown here is derived from an EMBL/GenBank/DDBJ whole genome shotgun (WGS) entry which is preliminary data.</text>
</comment>
<evidence type="ECO:0000259" key="12">
    <source>
        <dbReference type="PROSITE" id="PS50109"/>
    </source>
</evidence>
<reference evidence="13 14" key="1">
    <citation type="submission" date="2019-03" db="EMBL/GenBank/DDBJ databases">
        <title>Genomic Encyclopedia of Type Strains, Phase III (KMG-III): the genomes of soil and plant-associated and newly described type strains.</title>
        <authorList>
            <person name="Whitman W."/>
        </authorList>
    </citation>
    <scope>NUCLEOTIDE SEQUENCE [LARGE SCALE GENOMIC DNA]</scope>
    <source>
        <strain evidence="13 14">CGMCC 1.7660</strain>
    </source>
</reference>
<evidence type="ECO:0000313" key="14">
    <source>
        <dbReference type="Proteomes" id="UP000295783"/>
    </source>
</evidence>
<dbReference type="PROSITE" id="PS50109">
    <property type="entry name" value="HIS_KIN"/>
    <property type="match status" value="1"/>
</dbReference>
<evidence type="ECO:0000256" key="5">
    <source>
        <dbReference type="ARBA" id="ARBA00022553"/>
    </source>
</evidence>
<protein>
    <recommendedName>
        <fullName evidence="3">histidine kinase</fullName>
        <ecNumber evidence="3">2.7.13.3</ecNumber>
    </recommendedName>
</protein>
<dbReference type="InterPro" id="IPR036097">
    <property type="entry name" value="HisK_dim/P_sf"/>
</dbReference>
<dbReference type="PANTHER" id="PTHR44936:SF10">
    <property type="entry name" value="SENSOR PROTEIN RSTB"/>
    <property type="match status" value="1"/>
</dbReference>
<accession>A0A4R6WZ76</accession>
<feature type="transmembrane region" description="Helical" evidence="11">
    <location>
        <begin position="138"/>
        <end position="157"/>
    </location>
</feature>
<evidence type="ECO:0000256" key="7">
    <source>
        <dbReference type="ARBA" id="ARBA00022741"/>
    </source>
</evidence>
<keyword evidence="11" id="KW-0812">Transmembrane</keyword>
<comment type="catalytic activity">
    <reaction evidence="1">
        <text>ATP + protein L-histidine = ADP + protein N-phospho-L-histidine.</text>
        <dbReference type="EC" id="2.7.13.3"/>
    </reaction>
</comment>
<dbReference type="GO" id="GO:0005524">
    <property type="term" value="F:ATP binding"/>
    <property type="evidence" value="ECO:0007669"/>
    <property type="project" value="UniProtKB-KW"/>
</dbReference>
<sequence>MSIESVNMQATPHRPQRRTTSGRVRLQTLLAIRWVAVAGQAGSLLFVEFVLGHELYLLPAILTVGALAVATLWPQIRRKSSARLTDRESALYFAFDMVQLSVLLGLTGGLHNPFSLLLLAPVTVSAAALSFRSTLGLTALAITCINALAFFHLPLPWPADSAFTLPPVFVLGLAIALALAAVFISIYVFKVAEESRRVADALMAAQSALDREQRISSVGALAAAAAHELGSPLGTISLIAKELTRDLAPDSPYRGDAELLLSQADRCRQILAEIAARPEESSKDHFHVLPAPLLIEVAAEPFLRPSVALRIEAVPDTGERQPPLLQRRPEIMHGLGNLLQNAIEFAKEEVRVAIAWNRAEISITISDDGSGFPPDLLARLGDPYVSASASPGKLPAKLAGRYGAGRGQAAAKAERKGDHMGLGIFIAQNLLERVGGHVQFGNNQYGGAEVRVVWPRGAVDGEAPGGQ</sequence>
<evidence type="ECO:0000313" key="13">
    <source>
        <dbReference type="EMBL" id="TDQ83117.1"/>
    </source>
</evidence>
<dbReference type="InterPro" id="IPR036890">
    <property type="entry name" value="HATPase_C_sf"/>
</dbReference>
<feature type="region of interest" description="Disordered" evidence="10">
    <location>
        <begin position="1"/>
        <end position="20"/>
    </location>
</feature>
<dbReference type="Pfam" id="PF02518">
    <property type="entry name" value="HATPase_c"/>
    <property type="match status" value="1"/>
</dbReference>
<dbReference type="CDD" id="cd00082">
    <property type="entry name" value="HisKA"/>
    <property type="match status" value="1"/>
</dbReference>
<evidence type="ECO:0000256" key="6">
    <source>
        <dbReference type="ARBA" id="ARBA00022679"/>
    </source>
</evidence>
<comment type="subcellular location">
    <subcellularLocation>
        <location evidence="2">Cell membrane</location>
        <topology evidence="2">Multi-pass membrane protein</topology>
    </subcellularLocation>
</comment>
<keyword evidence="8 13" id="KW-0418">Kinase</keyword>
<feature type="compositionally biased region" description="Polar residues" evidence="10">
    <location>
        <begin position="1"/>
        <end position="10"/>
    </location>
</feature>
<organism evidence="13 14">
    <name type="scientific">Dongia mobilis</name>
    <dbReference type="NCBI Taxonomy" id="578943"/>
    <lineage>
        <taxon>Bacteria</taxon>
        <taxon>Pseudomonadati</taxon>
        <taxon>Pseudomonadota</taxon>
        <taxon>Alphaproteobacteria</taxon>
        <taxon>Rhodospirillales</taxon>
        <taxon>Dongiaceae</taxon>
        <taxon>Dongia</taxon>
    </lineage>
</organism>
<keyword evidence="11" id="KW-0472">Membrane</keyword>
<feature type="transmembrane region" description="Helical" evidence="11">
    <location>
        <begin position="169"/>
        <end position="189"/>
    </location>
</feature>
<dbReference type="Proteomes" id="UP000295783">
    <property type="component" value="Unassembled WGS sequence"/>
</dbReference>
<feature type="transmembrane region" description="Helical" evidence="11">
    <location>
        <begin position="57"/>
        <end position="77"/>
    </location>
</feature>
<dbReference type="InterPro" id="IPR050980">
    <property type="entry name" value="2C_sensor_his_kinase"/>
</dbReference>
<dbReference type="InterPro" id="IPR047770">
    <property type="entry name" value="RegB"/>
</dbReference>
<dbReference type="SUPFAM" id="SSF55874">
    <property type="entry name" value="ATPase domain of HSP90 chaperone/DNA topoisomerase II/histidine kinase"/>
    <property type="match status" value="1"/>
</dbReference>
<evidence type="ECO:0000256" key="3">
    <source>
        <dbReference type="ARBA" id="ARBA00012438"/>
    </source>
</evidence>
<keyword evidence="6" id="KW-0808">Transferase</keyword>
<keyword evidence="7" id="KW-0547">Nucleotide-binding</keyword>
<keyword evidence="4" id="KW-1003">Cell membrane</keyword>
<dbReference type="EMBL" id="SNYW01000007">
    <property type="protein sequence ID" value="TDQ83117.1"/>
    <property type="molecule type" value="Genomic_DNA"/>
</dbReference>
<keyword evidence="11" id="KW-1133">Transmembrane helix</keyword>
<dbReference type="GO" id="GO:0000155">
    <property type="term" value="F:phosphorelay sensor kinase activity"/>
    <property type="evidence" value="ECO:0007669"/>
    <property type="project" value="InterPro"/>
</dbReference>
<dbReference type="InterPro" id="IPR003594">
    <property type="entry name" value="HATPase_dom"/>
</dbReference>
<name>A0A4R6WZ76_9PROT</name>
<dbReference type="RefSeq" id="WP_243735553.1">
    <property type="nucleotide sequence ID" value="NZ_SNYW01000007.1"/>
</dbReference>
<dbReference type="SMART" id="SM00387">
    <property type="entry name" value="HATPase_c"/>
    <property type="match status" value="1"/>
</dbReference>
<dbReference type="InterPro" id="IPR005467">
    <property type="entry name" value="His_kinase_dom"/>
</dbReference>
<evidence type="ECO:0000256" key="4">
    <source>
        <dbReference type="ARBA" id="ARBA00022475"/>
    </source>
</evidence>
<dbReference type="NCBIfam" id="NF033792">
    <property type="entry name" value="ActS_PrrB_HisK"/>
    <property type="match status" value="1"/>
</dbReference>
<dbReference type="PRINTS" id="PR00344">
    <property type="entry name" value="BCTRLSENSOR"/>
</dbReference>
<evidence type="ECO:0000256" key="9">
    <source>
        <dbReference type="ARBA" id="ARBA00022840"/>
    </source>
</evidence>
<keyword evidence="9" id="KW-0067">ATP-binding</keyword>
<proteinExistence type="predicted"/>
<dbReference type="InterPro" id="IPR003661">
    <property type="entry name" value="HisK_dim/P_dom"/>
</dbReference>
<dbReference type="SMART" id="SM00388">
    <property type="entry name" value="HisKA"/>
    <property type="match status" value="1"/>
</dbReference>
<dbReference type="GO" id="GO:0005886">
    <property type="term" value="C:plasma membrane"/>
    <property type="evidence" value="ECO:0007669"/>
    <property type="project" value="UniProtKB-SubCell"/>
</dbReference>